<keyword evidence="10" id="KW-1185">Reference proteome</keyword>
<keyword evidence="3" id="KW-0813">Transport</keyword>
<dbReference type="InterPro" id="IPR006043">
    <property type="entry name" value="NCS2"/>
</dbReference>
<keyword evidence="4 8" id="KW-0812">Transmembrane</keyword>
<gene>
    <name evidence="9" type="ORF">C3B61_02850</name>
</gene>
<feature type="transmembrane region" description="Helical" evidence="8">
    <location>
        <begin position="451"/>
        <end position="477"/>
    </location>
</feature>
<accession>A0A2S3ZKI5</accession>
<name>A0A2S3ZKI5_9MICO</name>
<evidence type="ECO:0000256" key="3">
    <source>
        <dbReference type="ARBA" id="ARBA00022448"/>
    </source>
</evidence>
<comment type="similarity">
    <text evidence="2">Belongs to the nucleobase:cation symporter-2 (NCS2) (TC 2.A.40) family. Azg-like subfamily.</text>
</comment>
<feature type="transmembrane region" description="Helical" evidence="8">
    <location>
        <begin position="311"/>
        <end position="329"/>
    </location>
</feature>
<dbReference type="EMBL" id="PPXD01000005">
    <property type="protein sequence ID" value="POH68864.1"/>
    <property type="molecule type" value="Genomic_DNA"/>
</dbReference>
<dbReference type="PANTHER" id="PTHR43337">
    <property type="entry name" value="XANTHINE/URACIL PERMEASE C887.17-RELATED"/>
    <property type="match status" value="1"/>
</dbReference>
<feature type="transmembrane region" description="Helical" evidence="8">
    <location>
        <begin position="100"/>
        <end position="120"/>
    </location>
</feature>
<dbReference type="GO" id="GO:0005886">
    <property type="term" value="C:plasma membrane"/>
    <property type="evidence" value="ECO:0007669"/>
    <property type="project" value="TreeGrafter"/>
</dbReference>
<keyword evidence="6 8" id="KW-0472">Membrane</keyword>
<sequence>MISASEHESTAAAPTATTGTSTGTPLASGPSEPTGRGTKSVLDRYFEITRRGSTWSREVRGGLVTFVTMAYIVILNPLILGGFSADQAAVDVAGNWLPNGQVAAVTALTAGVMTILFGVIARLPFGFAAGLGINSFLAVSVVGQVTWPEAMGLVVINGLIIVLLASTGLREMIFTAVPRQLKIAITVGIGLFIAFIGLVDSGFVRSSGVASPPVQLGESGSVASLPTAVFVIGLLLIGVLGARKVKGALLIGIVGTTVLAVILEAIFKVGPSLGTNPAGWNLNAPVLPTSFVALPDLSLVGEVSFGAFERIGVLAAVMLVFTLVFTNFFDAMGTMTGLSNEAGVADKDGNFPRLKSALIVEGVGAVVGGATSSSSNTVFIESGAGIGEGARTGFANVVTGLLFLAAMFFTPLTQIVPLEVAAAALVIVGAMMVSQIRFIDFSDFSIVLPVFLTIIVMPLSYSIANGIGAGFISWVIVRSLSGKAREISPLLWVVAVGFLVFFVRGPVEVLFGV</sequence>
<evidence type="ECO:0000256" key="6">
    <source>
        <dbReference type="ARBA" id="ARBA00023136"/>
    </source>
</evidence>
<dbReference type="AlphaFoldDB" id="A0A2S3ZKI5"/>
<keyword evidence="5 8" id="KW-1133">Transmembrane helix</keyword>
<feature type="transmembrane region" description="Helical" evidence="8">
    <location>
        <begin position="393"/>
        <end position="413"/>
    </location>
</feature>
<evidence type="ECO:0000256" key="7">
    <source>
        <dbReference type="SAM" id="MobiDB-lite"/>
    </source>
</evidence>
<evidence type="ECO:0000256" key="8">
    <source>
        <dbReference type="SAM" id="Phobius"/>
    </source>
</evidence>
<comment type="subcellular location">
    <subcellularLocation>
        <location evidence="1">Endomembrane system</location>
        <topology evidence="1">Multi-pass membrane protein</topology>
    </subcellularLocation>
</comment>
<evidence type="ECO:0000256" key="5">
    <source>
        <dbReference type="ARBA" id="ARBA00022989"/>
    </source>
</evidence>
<dbReference type="Proteomes" id="UP000237340">
    <property type="component" value="Unassembled WGS sequence"/>
</dbReference>
<feature type="transmembrane region" description="Helical" evidence="8">
    <location>
        <begin position="489"/>
        <end position="507"/>
    </location>
</feature>
<feature type="transmembrane region" description="Helical" evidence="8">
    <location>
        <begin position="59"/>
        <end position="80"/>
    </location>
</feature>
<evidence type="ECO:0000256" key="2">
    <source>
        <dbReference type="ARBA" id="ARBA00005697"/>
    </source>
</evidence>
<feature type="transmembrane region" description="Helical" evidence="8">
    <location>
        <begin position="181"/>
        <end position="199"/>
    </location>
</feature>
<feature type="transmembrane region" description="Helical" evidence="8">
    <location>
        <begin position="247"/>
        <end position="267"/>
    </location>
</feature>
<evidence type="ECO:0000313" key="10">
    <source>
        <dbReference type="Proteomes" id="UP000237340"/>
    </source>
</evidence>
<evidence type="ECO:0000313" key="9">
    <source>
        <dbReference type="EMBL" id="POH68864.1"/>
    </source>
</evidence>
<feature type="transmembrane region" description="Helical" evidence="8">
    <location>
        <begin position="420"/>
        <end position="439"/>
    </location>
</feature>
<dbReference type="GO" id="GO:0012505">
    <property type="term" value="C:endomembrane system"/>
    <property type="evidence" value="ECO:0007669"/>
    <property type="project" value="UniProtKB-SubCell"/>
</dbReference>
<evidence type="ECO:0000256" key="4">
    <source>
        <dbReference type="ARBA" id="ARBA00022692"/>
    </source>
</evidence>
<protein>
    <submittedName>
        <fullName evidence="9">MFS transporter</fullName>
    </submittedName>
</protein>
<organism evidence="9 10">
    <name type="scientific">Cryobacterium zongtaii</name>
    <dbReference type="NCBI Taxonomy" id="1259217"/>
    <lineage>
        <taxon>Bacteria</taxon>
        <taxon>Bacillati</taxon>
        <taxon>Actinomycetota</taxon>
        <taxon>Actinomycetes</taxon>
        <taxon>Micrococcales</taxon>
        <taxon>Microbacteriaceae</taxon>
        <taxon>Cryobacterium</taxon>
    </lineage>
</organism>
<reference evidence="9 10" key="1">
    <citation type="submission" date="2018-01" db="EMBL/GenBank/DDBJ databases">
        <title>Cryobacterium sp. nov., from glaciers in China.</title>
        <authorList>
            <person name="Liu Q."/>
            <person name="Xin Y.-H."/>
        </authorList>
    </citation>
    <scope>NUCLEOTIDE SEQUENCE [LARGE SCALE GENOMIC DNA]</scope>
    <source>
        <strain evidence="9 10">TMN-42</strain>
    </source>
</reference>
<comment type="caution">
    <text evidence="9">The sequence shown here is derived from an EMBL/GenBank/DDBJ whole genome shotgun (WGS) entry which is preliminary data.</text>
</comment>
<dbReference type="GO" id="GO:0005345">
    <property type="term" value="F:purine nucleobase transmembrane transporter activity"/>
    <property type="evidence" value="ECO:0007669"/>
    <property type="project" value="TreeGrafter"/>
</dbReference>
<dbReference type="PANTHER" id="PTHR43337:SF1">
    <property type="entry name" value="XANTHINE_URACIL PERMEASE C887.17-RELATED"/>
    <property type="match status" value="1"/>
</dbReference>
<proteinExistence type="inferred from homology"/>
<feature type="region of interest" description="Disordered" evidence="7">
    <location>
        <begin position="1"/>
        <end position="38"/>
    </location>
</feature>
<feature type="transmembrane region" description="Helical" evidence="8">
    <location>
        <begin position="127"/>
        <end position="145"/>
    </location>
</feature>
<feature type="transmembrane region" description="Helical" evidence="8">
    <location>
        <begin position="219"/>
        <end position="240"/>
    </location>
</feature>
<feature type="transmembrane region" description="Helical" evidence="8">
    <location>
        <begin position="151"/>
        <end position="169"/>
    </location>
</feature>
<evidence type="ECO:0000256" key="1">
    <source>
        <dbReference type="ARBA" id="ARBA00004127"/>
    </source>
</evidence>
<dbReference type="Pfam" id="PF00860">
    <property type="entry name" value="Xan_ur_permease"/>
    <property type="match status" value="1"/>
</dbReference>
<feature type="compositionally biased region" description="Low complexity" evidence="7">
    <location>
        <begin position="10"/>
        <end position="31"/>
    </location>
</feature>
<dbReference type="InterPro" id="IPR045018">
    <property type="entry name" value="Azg-like"/>
</dbReference>